<evidence type="ECO:0000313" key="3">
    <source>
        <dbReference type="EMBL" id="GLX70165.1"/>
    </source>
</evidence>
<dbReference type="Proteomes" id="UP001157114">
    <property type="component" value="Unassembled WGS sequence"/>
</dbReference>
<evidence type="ECO:0000256" key="1">
    <source>
        <dbReference type="SAM" id="SignalP"/>
    </source>
</evidence>
<dbReference type="InterPro" id="IPR001119">
    <property type="entry name" value="SLH_dom"/>
</dbReference>
<proteinExistence type="predicted"/>
<protein>
    <recommendedName>
        <fullName evidence="2">SLH domain-containing protein</fullName>
    </recommendedName>
</protein>
<feature type="domain" description="SLH" evidence="2">
    <location>
        <begin position="1134"/>
        <end position="1198"/>
    </location>
</feature>
<feature type="chain" id="PRO_5045204163" description="SLH domain-containing protein" evidence="1">
    <location>
        <begin position="30"/>
        <end position="1345"/>
    </location>
</feature>
<keyword evidence="4" id="KW-1185">Reference proteome</keyword>
<reference evidence="3 4" key="1">
    <citation type="submission" date="2023-03" db="EMBL/GenBank/DDBJ databases">
        <title>Draft genome sequence of the bacteria which degrade cell wall of Tricholomamatutake.</title>
        <authorList>
            <person name="Konishi Y."/>
            <person name="Fukuta Y."/>
            <person name="Shirasaka N."/>
        </authorList>
    </citation>
    <scope>NUCLEOTIDE SEQUENCE [LARGE SCALE GENOMIC DNA]</scope>
    <source>
        <strain evidence="4">mu1</strain>
    </source>
</reference>
<evidence type="ECO:0000313" key="4">
    <source>
        <dbReference type="Proteomes" id="UP001157114"/>
    </source>
</evidence>
<organism evidence="3 4">
    <name type="scientific">Paenibacillus glycanilyticus</name>
    <dbReference type="NCBI Taxonomy" id="126569"/>
    <lineage>
        <taxon>Bacteria</taxon>
        <taxon>Bacillati</taxon>
        <taxon>Bacillota</taxon>
        <taxon>Bacilli</taxon>
        <taxon>Bacillales</taxon>
        <taxon>Paenibacillaceae</taxon>
        <taxon>Paenibacillus</taxon>
    </lineage>
</organism>
<feature type="signal peptide" evidence="1">
    <location>
        <begin position="1"/>
        <end position="29"/>
    </location>
</feature>
<comment type="caution">
    <text evidence="3">The sequence shown here is derived from an EMBL/GenBank/DDBJ whole genome shotgun (WGS) entry which is preliminary data.</text>
</comment>
<keyword evidence="1" id="KW-0732">Signal</keyword>
<feature type="domain" description="SLH" evidence="2">
    <location>
        <begin position="1203"/>
        <end position="1266"/>
    </location>
</feature>
<evidence type="ECO:0000259" key="2">
    <source>
        <dbReference type="PROSITE" id="PS51272"/>
    </source>
</evidence>
<dbReference type="PROSITE" id="PS51272">
    <property type="entry name" value="SLH"/>
    <property type="match status" value="3"/>
</dbReference>
<sequence>MKKLLSLVLSLALLITLLPPFGTPHKASAAGTYFMFNNEMYAAKDARMTTDKYVTLTGTINNVVGNSISYSVYNIKRNDASEVPVKSIENQTSNIKLTGNNMTVTNLELYPGLNKITFKGIYGTSTVTESIYIEYRDNPLLYDLTANIRGIQYSILEDATTVLQSPMSEGKDSEDISISGVAPNATKVVVVMNGKSYEYRVSDSGDYKFIASPLNVKAGKNIVTIRVSNDSQTIETTRELAFYNGSVTFYDVNLTDGTNTADLAQGPDLSVDTTSTGALTLTGKAIVPVQQVADIADITSRFIFAPDSQFTTTPTITVIRTTPDATTYKSSDKFITVEFSANLGSVSSYTAEKSYTFNLKGYNVVEKQTEQSDTLSFKLHNSTKPYIYDVNYLSGYTSDLSTKPTQLQALEGTDIENANIFALPMGVEVLIGNYTSLSSPYTGIMSLANSSGVKLTDSSFSQLGYEQVVYRNVNGVSRPFLRVFMEISKMPAAGTQDLYFMLKDDKDGMKHVAVKLLYGPFAKYDSIYDGLVIKYDTTLANDAGKAFLLSQLGRFAGQFSNVANESDIVFSKEAIPTKPQTVYFYLNNVAIGLTKNSSSSQFKIDPADEELAFNILNKTGENTIRIVFSTAKNNYENTIKFNIVPTNLPQIPAPNTDGVYPYSISRNEPLANDPNFTKVSSFFSTKEAQMKVYGTFAFIDLGERPDLIQDKVTALGSKTNYILQISSPNFKSDIEWDLSKEFTVVSNGVRTQVVNPSTSGVNNTIPNLQVFYDVDGKYFYFILDNQEVPDDGSSQIYLITVFNTGKTGPRATYRLQVDPIAIPYTVLAPVLEERNLNQNYVDVIITSPGAETMTINKIAAKKVNYLDYSTDPVNPTPIESFKVRVTGLKENKETAIPIVITRGKDKITDTLKVNYQPASIPGAQYTETMATSHKAFNGSLSLTFPKNTKLIRPSYNSTAGNSSQIYSGNQLLFGIANPTDGIVNRYEYRKQPADFWLENRTGSYIMGKYFSDRFIKVSPLFWIDGGQADDDSTPAYDPITTGLDPYPYPLVQGDPDKQFFLRRNNNKEVVPSQIGSLTLSYDPSVAQGAGTVVTVFRYDPVEDLWENIGGVVDEKKHTIKVPFNKFGYYVVSKLTYGYNDINDHPYAREAMEAIFAKGVMNAFDPTGIFGADQYVTRGEFARMIVKALNIPLNYAGTQHFSDVTVDTYINPKALYDYRFIETAARAGIVRGTQPKSFQPESSLTRQDATVILAKALNLKLETNATKAKAALDKAFKDSGNTDYYAVPSILAIQKKGFIQGSMIDPSDKKAGYVFEPRARLLRSDAAIIMSKVMASLKTLPAIYAN</sequence>
<feature type="domain" description="SLH" evidence="2">
    <location>
        <begin position="1272"/>
        <end position="1343"/>
    </location>
</feature>
<name>A0ABQ6GJ94_9BACL</name>
<dbReference type="RefSeq" id="WP_284240931.1">
    <property type="nucleotide sequence ID" value="NZ_BSSQ01000017.1"/>
</dbReference>
<accession>A0ABQ6GJ94</accession>
<dbReference type="EMBL" id="BSSQ01000017">
    <property type="protein sequence ID" value="GLX70165.1"/>
    <property type="molecule type" value="Genomic_DNA"/>
</dbReference>
<dbReference type="Pfam" id="PF00395">
    <property type="entry name" value="SLH"/>
    <property type="match status" value="2"/>
</dbReference>
<gene>
    <name evidence="3" type="ORF">MU1_45110</name>
</gene>